<dbReference type="EMBL" id="JBHUHO010000008">
    <property type="protein sequence ID" value="MFD2114787.1"/>
    <property type="molecule type" value="Genomic_DNA"/>
</dbReference>
<dbReference type="Gene3D" id="3.10.180.10">
    <property type="entry name" value="2,3-Dihydroxybiphenyl 1,2-Dioxygenase, domain 1"/>
    <property type="match status" value="1"/>
</dbReference>
<gene>
    <name evidence="1" type="ORF">ACFSJH_03370</name>
</gene>
<sequence>MMYLQQRNYWNHVSLSFAAVGDENGLFILSANKRVWLGSNKQADVFMTEVIIESNINKGEFTLKGYPYKIIAY</sequence>
<proteinExistence type="predicted"/>
<protein>
    <submittedName>
        <fullName evidence="1">Uncharacterized protein</fullName>
    </submittedName>
</protein>
<comment type="caution">
    <text evidence="1">The sequence shown here is derived from an EMBL/GenBank/DDBJ whole genome shotgun (WGS) entry which is preliminary data.</text>
</comment>
<evidence type="ECO:0000313" key="2">
    <source>
        <dbReference type="Proteomes" id="UP001597362"/>
    </source>
</evidence>
<dbReference type="RefSeq" id="WP_377769802.1">
    <property type="nucleotide sequence ID" value="NZ_JBHUHO010000008.1"/>
</dbReference>
<name>A0ABW4YGJ1_9BACL</name>
<reference evidence="2" key="1">
    <citation type="journal article" date="2019" name="Int. J. Syst. Evol. Microbiol.">
        <title>The Global Catalogue of Microorganisms (GCM) 10K type strain sequencing project: providing services to taxonomists for standard genome sequencing and annotation.</title>
        <authorList>
            <consortium name="The Broad Institute Genomics Platform"/>
            <consortium name="The Broad Institute Genome Sequencing Center for Infectious Disease"/>
            <person name="Wu L."/>
            <person name="Ma J."/>
        </authorList>
    </citation>
    <scope>NUCLEOTIDE SEQUENCE [LARGE SCALE GENOMIC DNA]</scope>
    <source>
        <strain evidence="2">GH52</strain>
    </source>
</reference>
<accession>A0ABW4YGJ1</accession>
<organism evidence="1 2">
    <name type="scientific">Paenibacillus yanchengensis</name>
    <dbReference type="NCBI Taxonomy" id="2035833"/>
    <lineage>
        <taxon>Bacteria</taxon>
        <taxon>Bacillati</taxon>
        <taxon>Bacillota</taxon>
        <taxon>Bacilli</taxon>
        <taxon>Bacillales</taxon>
        <taxon>Paenibacillaceae</taxon>
        <taxon>Paenibacillus</taxon>
    </lineage>
</organism>
<dbReference type="Proteomes" id="UP001597362">
    <property type="component" value="Unassembled WGS sequence"/>
</dbReference>
<evidence type="ECO:0000313" key="1">
    <source>
        <dbReference type="EMBL" id="MFD2114787.1"/>
    </source>
</evidence>
<keyword evidence="2" id="KW-1185">Reference proteome</keyword>
<dbReference type="InterPro" id="IPR029068">
    <property type="entry name" value="Glyas_Bleomycin-R_OHBP_Dase"/>
</dbReference>